<dbReference type="GO" id="GO:0005739">
    <property type="term" value="C:mitochondrion"/>
    <property type="evidence" value="ECO:0007669"/>
    <property type="project" value="UniProtKB-SubCell"/>
</dbReference>
<feature type="domain" description="Lipoyl-binding" evidence="16">
    <location>
        <begin position="29"/>
        <end position="101"/>
    </location>
</feature>
<dbReference type="Proteomes" id="UP000308768">
    <property type="component" value="Unassembled WGS sequence"/>
</dbReference>
<dbReference type="Gene3D" id="1.20.1250.20">
    <property type="entry name" value="MFS general substrate transporter like domains"/>
    <property type="match status" value="3"/>
</dbReference>
<dbReference type="GO" id="GO:0022857">
    <property type="term" value="F:transmembrane transporter activity"/>
    <property type="evidence" value="ECO:0007669"/>
    <property type="project" value="InterPro"/>
</dbReference>
<dbReference type="PROSITE" id="PS50968">
    <property type="entry name" value="BIOTINYL_LIPOYL"/>
    <property type="match status" value="1"/>
</dbReference>
<comment type="caution">
    <text evidence="17">The sequence shown here is derived from an EMBL/GenBank/DDBJ whole genome shotgun (WGS) entry which is preliminary data.</text>
</comment>
<name>A0A4U0XXW0_9PEZI</name>
<dbReference type="InterPro" id="IPR011053">
    <property type="entry name" value="Single_hybrid_motif"/>
</dbReference>
<dbReference type="NCBIfam" id="NF004309">
    <property type="entry name" value="PRK05704.1"/>
    <property type="match status" value="1"/>
</dbReference>
<dbReference type="OrthoDB" id="5391403at2759"/>
<dbReference type="PANTHER" id="PTHR43416:SF5">
    <property type="entry name" value="DIHYDROLIPOYLLYSINE-RESIDUE SUCCINYLTRANSFERASE COMPONENT OF 2-OXOGLUTARATE DEHYDROGENASE COMPLEX, MITOCHONDRIAL"/>
    <property type="match status" value="1"/>
</dbReference>
<evidence type="ECO:0000256" key="11">
    <source>
        <dbReference type="ARBA" id="ARBA00023128"/>
    </source>
</evidence>
<evidence type="ECO:0000313" key="17">
    <source>
        <dbReference type="EMBL" id="TKA80788.1"/>
    </source>
</evidence>
<dbReference type="Pfam" id="PF00364">
    <property type="entry name" value="Biotin_lipoyl"/>
    <property type="match status" value="1"/>
</dbReference>
<evidence type="ECO:0000256" key="15">
    <source>
        <dbReference type="SAM" id="Phobius"/>
    </source>
</evidence>
<comment type="subcellular location">
    <subcellularLocation>
        <location evidence="2">Membrane</location>
        <topology evidence="2">Multi-pass membrane protein</topology>
    </subcellularLocation>
    <subcellularLocation>
        <location evidence="3">Mitochondrion</location>
    </subcellularLocation>
</comment>
<dbReference type="SUPFAM" id="SSF103473">
    <property type="entry name" value="MFS general substrate transporter"/>
    <property type="match status" value="1"/>
</dbReference>
<evidence type="ECO:0000256" key="8">
    <source>
        <dbReference type="ARBA" id="ARBA00022679"/>
    </source>
</evidence>
<dbReference type="InterPro" id="IPR036259">
    <property type="entry name" value="MFS_trans_sf"/>
</dbReference>
<evidence type="ECO:0000256" key="6">
    <source>
        <dbReference type="ARBA" id="ARBA00012945"/>
    </source>
</evidence>
<keyword evidence="8" id="KW-0808">Transferase</keyword>
<evidence type="ECO:0000256" key="3">
    <source>
        <dbReference type="ARBA" id="ARBA00004173"/>
    </source>
</evidence>
<dbReference type="GO" id="GO:0006099">
    <property type="term" value="P:tricarboxylic acid cycle"/>
    <property type="evidence" value="ECO:0007669"/>
    <property type="project" value="UniProtKB-KW"/>
</dbReference>
<organism evidence="17 18">
    <name type="scientific">Cryomyces minteri</name>
    <dbReference type="NCBI Taxonomy" id="331657"/>
    <lineage>
        <taxon>Eukaryota</taxon>
        <taxon>Fungi</taxon>
        <taxon>Dikarya</taxon>
        <taxon>Ascomycota</taxon>
        <taxon>Pezizomycotina</taxon>
        <taxon>Dothideomycetes</taxon>
        <taxon>Dothideomycetes incertae sedis</taxon>
        <taxon>Cryomyces</taxon>
    </lineage>
</organism>
<dbReference type="InterPro" id="IPR023213">
    <property type="entry name" value="CAT-like_dom_sf"/>
</dbReference>
<keyword evidence="9" id="KW-0450">Lipoyl</keyword>
<dbReference type="Pfam" id="PF07690">
    <property type="entry name" value="MFS_1"/>
    <property type="match status" value="1"/>
</dbReference>
<dbReference type="InterPro" id="IPR050537">
    <property type="entry name" value="2-oxoacid_dehydrogenase"/>
</dbReference>
<dbReference type="UniPathway" id="UPA00868">
    <property type="reaction ID" value="UER00840"/>
</dbReference>
<evidence type="ECO:0000256" key="14">
    <source>
        <dbReference type="SAM" id="MobiDB-lite"/>
    </source>
</evidence>
<feature type="compositionally biased region" description="Basic and acidic residues" evidence="14">
    <location>
        <begin position="108"/>
        <end position="118"/>
    </location>
</feature>
<keyword evidence="15" id="KW-1133">Transmembrane helix</keyword>
<evidence type="ECO:0000256" key="4">
    <source>
        <dbReference type="ARBA" id="ARBA00005145"/>
    </source>
</evidence>
<dbReference type="GO" id="GO:0004149">
    <property type="term" value="F:dihydrolipoyllysine-residue succinyltransferase activity"/>
    <property type="evidence" value="ECO:0007669"/>
    <property type="project" value="UniProtKB-EC"/>
</dbReference>
<dbReference type="PANTHER" id="PTHR43416">
    <property type="entry name" value="DIHYDROLIPOYLLYSINE-RESIDUE SUCCINYLTRANSFERASE COMPONENT OF 2-OXOGLUTARATE DEHYDROGENASE COMPLEX, MITOCHONDRIAL-RELATED"/>
    <property type="match status" value="1"/>
</dbReference>
<feature type="transmembrane region" description="Helical" evidence="15">
    <location>
        <begin position="467"/>
        <end position="488"/>
    </location>
</feature>
<proteinExistence type="inferred from homology"/>
<protein>
    <recommendedName>
        <fullName evidence="6">dihydrolipoyllysine-residue succinyltransferase</fullName>
        <ecNumber evidence="6">2.3.1.61</ecNumber>
    </recommendedName>
    <alternativeName>
        <fullName evidence="13">2-oxoglutarate dehydrogenase complex component E2</fullName>
    </alternativeName>
</protein>
<feature type="transmembrane region" description="Helical" evidence="15">
    <location>
        <begin position="692"/>
        <end position="714"/>
    </location>
</feature>
<evidence type="ECO:0000256" key="1">
    <source>
        <dbReference type="ARBA" id="ARBA00001938"/>
    </source>
</evidence>
<feature type="transmembrane region" description="Helical" evidence="15">
    <location>
        <begin position="429"/>
        <end position="447"/>
    </location>
</feature>
<evidence type="ECO:0000256" key="7">
    <source>
        <dbReference type="ARBA" id="ARBA00022532"/>
    </source>
</evidence>
<dbReference type="AlphaFoldDB" id="A0A4U0XXW0"/>
<comment type="cofactor">
    <cofactor evidence="1">
        <name>(R)-lipoate</name>
        <dbReference type="ChEBI" id="CHEBI:83088"/>
    </cofactor>
</comment>
<feature type="transmembrane region" description="Helical" evidence="15">
    <location>
        <begin position="518"/>
        <end position="539"/>
    </location>
</feature>
<feature type="transmembrane region" description="Helical" evidence="15">
    <location>
        <begin position="551"/>
        <end position="570"/>
    </location>
</feature>
<evidence type="ECO:0000256" key="12">
    <source>
        <dbReference type="ARBA" id="ARBA00023315"/>
    </source>
</evidence>
<dbReference type="SUPFAM" id="SSF51230">
    <property type="entry name" value="Single hybrid motif"/>
    <property type="match status" value="1"/>
</dbReference>
<dbReference type="InterPro" id="IPR000089">
    <property type="entry name" value="Biotin_lipoyl"/>
</dbReference>
<dbReference type="Pfam" id="PF00198">
    <property type="entry name" value="2-oxoacid_dh"/>
    <property type="match status" value="1"/>
</dbReference>
<accession>A0A4U0XXW0</accession>
<sequence length="766" mass="83533">MSVISTGSRKKPFICTSWINLVQHRHYAEKVVKVPEMAESITEGTLKQWSKQVGDHVEQDEEIATIETDKALNAPEAGTIKEFLVNEEDTVTVGQDLLKMELGGAPEGGKEQEAKQEPKAAASSGQQTSSQPDGGKEQESSPPPKKEESKPEPPKQESKPAPPKPKEETKPKPAAQEKKPEPPKKDAEQKSTESPYGSREERRVKMNRMRLRIAERLKQSQNTAASLTTFNEVDMSSLMELRKLYKDDILKKTGVKLGFMSAFSRACVLAMKDIPAVNASIEGPNGGDTIVYRDYVDISVAVATEKGLVTPVVRNSESLDLIGIEKAIADLGKKARDNKLTIEDMAGGTFTISNGGVFGSLMGTPIINLPQTAVLGLHAIKDKPVAINGKVEIRPMMYLALTYDHRLLDGREAVTFLVRVKEYIEDPRRMLLVTIVFFLWGFAYGLLDVLNSHFQAERHITASKASGLSAAYFGAYLLCPLTISGWTLRHYGFRVTFMPGLAVLTVGCLLSWPSGVKASFGIGSFVAPLLASRVFFAHTVNDASGLKNVQWVYLGVACFVALLIVLFYLVPMPEVTDADMQMQESEIVEEDSGPLRKQYNLFLGVFSQFCYVGAQVAVANYFINFCNEAGYSSATSSNLLALGQGLYAANRFITAGLMMSKNVKPRIVLAFYLGLCFVFALVAVLTHGHTSVAMLILVLWFKSACFATIFTLALRGLRRHTKRGGSFLVAAISGGAVFPPMTGAVATATGNFHRAIAIPIAGYICA</sequence>
<dbReference type="GO" id="GO:0045252">
    <property type="term" value="C:oxoglutarate dehydrogenase complex"/>
    <property type="evidence" value="ECO:0007669"/>
    <property type="project" value="InterPro"/>
</dbReference>
<dbReference type="SUPFAM" id="SSF52777">
    <property type="entry name" value="CoA-dependent acyltransferases"/>
    <property type="match status" value="1"/>
</dbReference>
<dbReference type="InterPro" id="IPR011701">
    <property type="entry name" value="MFS"/>
</dbReference>
<feature type="region of interest" description="Disordered" evidence="14">
    <location>
        <begin position="101"/>
        <end position="204"/>
    </location>
</feature>
<dbReference type="STRING" id="331657.A0A4U0XXW0"/>
<dbReference type="Gene3D" id="2.40.50.100">
    <property type="match status" value="1"/>
</dbReference>
<dbReference type="Gene3D" id="3.30.559.10">
    <property type="entry name" value="Chloramphenicol acetyltransferase-like domain"/>
    <property type="match status" value="1"/>
</dbReference>
<evidence type="ECO:0000256" key="10">
    <source>
        <dbReference type="ARBA" id="ARBA00022946"/>
    </source>
</evidence>
<dbReference type="GO" id="GO:0016020">
    <property type="term" value="C:membrane"/>
    <property type="evidence" value="ECO:0007669"/>
    <property type="project" value="UniProtKB-SubCell"/>
</dbReference>
<feature type="transmembrane region" description="Helical" evidence="15">
    <location>
        <begin position="601"/>
        <end position="623"/>
    </location>
</feature>
<dbReference type="CDD" id="cd06849">
    <property type="entry name" value="lipoyl_domain"/>
    <property type="match status" value="1"/>
</dbReference>
<dbReference type="EMBL" id="NAJN01000046">
    <property type="protein sequence ID" value="TKA80788.1"/>
    <property type="molecule type" value="Genomic_DNA"/>
</dbReference>
<dbReference type="InterPro" id="IPR006255">
    <property type="entry name" value="SucB"/>
</dbReference>
<evidence type="ECO:0000256" key="2">
    <source>
        <dbReference type="ARBA" id="ARBA00004141"/>
    </source>
</evidence>
<dbReference type="FunFam" id="3.30.559.10:FF:000006">
    <property type="entry name" value="Dihydrolipoyllysine-residue succinyltransferase component of 2-oxoglutarate dehydrogenase complex, mitochondrial"/>
    <property type="match status" value="1"/>
</dbReference>
<reference evidence="17 18" key="1">
    <citation type="submission" date="2017-03" db="EMBL/GenBank/DDBJ databases">
        <title>Genomes of endolithic fungi from Antarctica.</title>
        <authorList>
            <person name="Coleine C."/>
            <person name="Masonjones S."/>
            <person name="Stajich J.E."/>
        </authorList>
    </citation>
    <scope>NUCLEOTIDE SEQUENCE [LARGE SCALE GENOMIC DNA]</scope>
    <source>
        <strain evidence="17 18">CCFEE 5187</strain>
    </source>
</reference>
<comment type="pathway">
    <text evidence="4">Amino-acid degradation; L-lysine degradation via saccharopine pathway; glutaryl-CoA from L-lysine: step 6/6.</text>
</comment>
<feature type="transmembrane region" description="Helical" evidence="15">
    <location>
        <begin position="667"/>
        <end position="686"/>
    </location>
</feature>
<keyword evidence="11" id="KW-0496">Mitochondrion</keyword>
<dbReference type="InterPro" id="IPR001078">
    <property type="entry name" value="2-oxoacid_DH_actylTfrase"/>
</dbReference>
<evidence type="ECO:0000259" key="16">
    <source>
        <dbReference type="PROSITE" id="PS50968"/>
    </source>
</evidence>
<keyword evidence="15" id="KW-0472">Membrane</keyword>
<evidence type="ECO:0000313" key="18">
    <source>
        <dbReference type="Proteomes" id="UP000308768"/>
    </source>
</evidence>
<evidence type="ECO:0000256" key="13">
    <source>
        <dbReference type="ARBA" id="ARBA00032406"/>
    </source>
</evidence>
<keyword evidence="7" id="KW-0816">Tricarboxylic acid cycle</keyword>
<keyword evidence="12" id="KW-0012">Acyltransferase</keyword>
<dbReference type="GO" id="GO:0033512">
    <property type="term" value="P:L-lysine catabolic process to acetyl-CoA via saccharopine"/>
    <property type="evidence" value="ECO:0007669"/>
    <property type="project" value="UniProtKB-UniPathway"/>
</dbReference>
<dbReference type="NCBIfam" id="TIGR01347">
    <property type="entry name" value="sucB"/>
    <property type="match status" value="1"/>
</dbReference>
<evidence type="ECO:0000256" key="5">
    <source>
        <dbReference type="ARBA" id="ARBA00007317"/>
    </source>
</evidence>
<keyword evidence="10" id="KW-0809">Transit peptide</keyword>
<evidence type="ECO:0000256" key="9">
    <source>
        <dbReference type="ARBA" id="ARBA00022823"/>
    </source>
</evidence>
<gene>
    <name evidence="17" type="ORF">B0A49_01936</name>
</gene>
<feature type="compositionally biased region" description="Low complexity" evidence="14">
    <location>
        <begin position="119"/>
        <end position="131"/>
    </location>
</feature>
<comment type="similarity">
    <text evidence="5">Belongs to the 2-oxoacid dehydrogenase family.</text>
</comment>
<keyword evidence="18" id="KW-1185">Reference proteome</keyword>
<keyword evidence="15" id="KW-0812">Transmembrane</keyword>
<dbReference type="EC" id="2.3.1.61" evidence="6"/>
<feature type="compositionally biased region" description="Basic and acidic residues" evidence="14">
    <location>
        <begin position="134"/>
        <end position="191"/>
    </location>
</feature>